<dbReference type="AlphaFoldDB" id="A0A7K3W7P6"/>
<evidence type="ECO:0000259" key="1">
    <source>
        <dbReference type="Pfam" id="PF01471"/>
    </source>
</evidence>
<name>A0A7K3W7P6_9ACTN</name>
<comment type="caution">
    <text evidence="2">The sequence shown here is derived from an EMBL/GenBank/DDBJ whole genome shotgun (WGS) entry which is preliminary data.</text>
</comment>
<dbReference type="RefSeq" id="WP_163483738.1">
    <property type="nucleotide sequence ID" value="NZ_JAAGWF010000027.1"/>
</dbReference>
<dbReference type="EMBL" id="JAAGWF010000027">
    <property type="protein sequence ID" value="NEK60224.1"/>
    <property type="molecule type" value="Genomic_DNA"/>
</dbReference>
<dbReference type="InterPro" id="IPR036366">
    <property type="entry name" value="PGBDSf"/>
</dbReference>
<keyword evidence="3" id="KW-1185">Reference proteome</keyword>
<evidence type="ECO:0000313" key="2">
    <source>
        <dbReference type="EMBL" id="NEK60224.1"/>
    </source>
</evidence>
<dbReference type="Gene3D" id="1.10.101.10">
    <property type="entry name" value="PGBD-like superfamily/PGBD"/>
    <property type="match status" value="1"/>
</dbReference>
<proteinExistence type="predicted"/>
<dbReference type="SUPFAM" id="SSF47090">
    <property type="entry name" value="PGBD-like"/>
    <property type="match status" value="1"/>
</dbReference>
<dbReference type="Proteomes" id="UP000470246">
    <property type="component" value="Unassembled WGS sequence"/>
</dbReference>
<organism evidence="2 3">
    <name type="scientific">Geodermatophilus sabuli</name>
    <dbReference type="NCBI Taxonomy" id="1564158"/>
    <lineage>
        <taxon>Bacteria</taxon>
        <taxon>Bacillati</taxon>
        <taxon>Actinomycetota</taxon>
        <taxon>Actinomycetes</taxon>
        <taxon>Geodermatophilales</taxon>
        <taxon>Geodermatophilaceae</taxon>
        <taxon>Geodermatophilus</taxon>
    </lineage>
</organism>
<protein>
    <submittedName>
        <fullName evidence="2">Peptidoglycan-binding protein</fullName>
    </submittedName>
</protein>
<evidence type="ECO:0000313" key="3">
    <source>
        <dbReference type="Proteomes" id="UP000470246"/>
    </source>
</evidence>
<reference evidence="2 3" key="1">
    <citation type="submission" date="2020-02" db="EMBL/GenBank/DDBJ databases">
        <title>Geodermatophilus sabuli CPCC 205279 I12A-02694.</title>
        <authorList>
            <person name="Jiang Z."/>
        </authorList>
    </citation>
    <scope>NUCLEOTIDE SEQUENCE [LARGE SCALE GENOMIC DNA]</scope>
    <source>
        <strain evidence="2 3">I12A-02694</strain>
    </source>
</reference>
<gene>
    <name evidence="2" type="ORF">GCU56_20410</name>
</gene>
<dbReference type="InterPro" id="IPR002477">
    <property type="entry name" value="Peptidoglycan-bd-like"/>
</dbReference>
<accession>A0A7K3W7P6</accession>
<dbReference type="Pfam" id="PF01471">
    <property type="entry name" value="PG_binding_1"/>
    <property type="match status" value="1"/>
</dbReference>
<feature type="domain" description="Peptidoglycan binding-like" evidence="1">
    <location>
        <begin position="85"/>
        <end position="127"/>
    </location>
</feature>
<sequence length="273" mass="29187">MQSTGALDTRTRFTWTAGQPVWQRLIATAIAAAILLGMSLTAPATANAAQPLPHLGETFTTDTGQQWRFDPMMPMCGDVGMGTQGECVAVLQRALNSIANAGLRVDGQAGPSTITALQAYQQQRGIPDLRYANNTTRFALMVDYYRAYPAEAARANFDWGIRTGSLYLTRTQTQALTDAFLQWRLAVQVAVDTGAYAACAVIGGAVTVYTGPGAAVVAHAAGAGCSILINALFNQFSSVMEAANTGYGCLRIRFNHTGLVERVYNDGGRYCRL</sequence>
<dbReference type="InterPro" id="IPR036365">
    <property type="entry name" value="PGBD-like_sf"/>
</dbReference>